<organism evidence="3 4">
    <name type="scientific">Chloropicon roscoffensis</name>
    <dbReference type="NCBI Taxonomy" id="1461544"/>
    <lineage>
        <taxon>Eukaryota</taxon>
        <taxon>Viridiplantae</taxon>
        <taxon>Chlorophyta</taxon>
        <taxon>Chloropicophyceae</taxon>
        <taxon>Chloropicales</taxon>
        <taxon>Chloropicaceae</taxon>
        <taxon>Chloropicon</taxon>
    </lineage>
</organism>
<protein>
    <recommendedName>
        <fullName evidence="2">CWH43-like N-terminal domain-containing protein</fullName>
    </recommendedName>
</protein>
<keyword evidence="1" id="KW-1133">Transmembrane helix</keyword>
<keyword evidence="1" id="KW-0472">Membrane</keyword>
<evidence type="ECO:0000313" key="3">
    <source>
        <dbReference type="EMBL" id="WZN65949.1"/>
    </source>
</evidence>
<dbReference type="Pfam" id="PF10277">
    <property type="entry name" value="Frag1"/>
    <property type="match status" value="1"/>
</dbReference>
<sequence>MAPASRSTSASAFADGLVVLGGLKAETVPIKAAILALGTIFTCYLTSSVLLGHTPLWLPDITHCARGSPERYFFRIGMCTSCCMLVLVWVTTGVWADRVCKEHGTRGSCCKALPNDKSALTGAVGCLLLIMGSCCIEPGDMMPWTFHTIGATGFFLCQVFAMCSVTSNVSSAARAAEESGLVVHGVSPMGLVIKKWCVKAFYALLALEAILPICGVKGPTGAVLEWLLTANVMVWVVSLSYDFSAAQLYAAYVEPQQGLPSTKTSNAPK</sequence>
<name>A0AAX4PJ37_9CHLO</name>
<evidence type="ECO:0000259" key="2">
    <source>
        <dbReference type="Pfam" id="PF10277"/>
    </source>
</evidence>
<proteinExistence type="predicted"/>
<dbReference type="Proteomes" id="UP001472866">
    <property type="component" value="Chromosome 13"/>
</dbReference>
<dbReference type="InterPro" id="IPR019402">
    <property type="entry name" value="CWH43_N"/>
</dbReference>
<dbReference type="EMBL" id="CP151513">
    <property type="protein sequence ID" value="WZN65949.1"/>
    <property type="molecule type" value="Genomic_DNA"/>
</dbReference>
<keyword evidence="1" id="KW-0812">Transmembrane</keyword>
<evidence type="ECO:0000313" key="4">
    <source>
        <dbReference type="Proteomes" id="UP001472866"/>
    </source>
</evidence>
<keyword evidence="4" id="KW-1185">Reference proteome</keyword>
<feature type="domain" description="CWH43-like N-terminal" evidence="2">
    <location>
        <begin position="28"/>
        <end position="245"/>
    </location>
</feature>
<dbReference type="AlphaFoldDB" id="A0AAX4PJ37"/>
<reference evidence="3 4" key="1">
    <citation type="submission" date="2024-03" db="EMBL/GenBank/DDBJ databases">
        <title>Complete genome sequence of the green alga Chloropicon roscoffensis RCC1871.</title>
        <authorList>
            <person name="Lemieux C."/>
            <person name="Pombert J.-F."/>
            <person name="Otis C."/>
            <person name="Turmel M."/>
        </authorList>
    </citation>
    <scope>NUCLEOTIDE SEQUENCE [LARGE SCALE GENOMIC DNA]</scope>
    <source>
        <strain evidence="3 4">RCC1871</strain>
    </source>
</reference>
<accession>A0AAX4PJ37</accession>
<feature type="transmembrane region" description="Helical" evidence="1">
    <location>
        <begin position="32"/>
        <end position="52"/>
    </location>
</feature>
<feature type="transmembrane region" description="Helical" evidence="1">
    <location>
        <begin position="72"/>
        <end position="96"/>
    </location>
</feature>
<gene>
    <name evidence="3" type="ORF">HKI87_13g75120</name>
</gene>
<evidence type="ECO:0000256" key="1">
    <source>
        <dbReference type="SAM" id="Phobius"/>
    </source>
</evidence>